<keyword evidence="3" id="KW-1185">Reference proteome</keyword>
<feature type="compositionally biased region" description="Low complexity" evidence="1">
    <location>
        <begin position="155"/>
        <end position="169"/>
    </location>
</feature>
<dbReference type="Proteomes" id="UP000321085">
    <property type="component" value="Unassembled WGS sequence"/>
</dbReference>
<organism evidence="2 3">
    <name type="scientific">Microvirga aerophila</name>
    <dbReference type="NCBI Taxonomy" id="670291"/>
    <lineage>
        <taxon>Bacteria</taxon>
        <taxon>Pseudomonadati</taxon>
        <taxon>Pseudomonadota</taxon>
        <taxon>Alphaproteobacteria</taxon>
        <taxon>Hyphomicrobiales</taxon>
        <taxon>Methylobacteriaceae</taxon>
        <taxon>Microvirga</taxon>
    </lineage>
</organism>
<gene>
    <name evidence="2" type="ORF">MAE02_27020</name>
</gene>
<feature type="compositionally biased region" description="Low complexity" evidence="1">
    <location>
        <begin position="230"/>
        <end position="241"/>
    </location>
</feature>
<evidence type="ECO:0000313" key="3">
    <source>
        <dbReference type="Proteomes" id="UP000321085"/>
    </source>
</evidence>
<comment type="caution">
    <text evidence="2">The sequence shown here is derived from an EMBL/GenBank/DDBJ whole genome shotgun (WGS) entry which is preliminary data.</text>
</comment>
<evidence type="ECO:0000256" key="1">
    <source>
        <dbReference type="SAM" id="MobiDB-lite"/>
    </source>
</evidence>
<evidence type="ECO:0000313" key="2">
    <source>
        <dbReference type="EMBL" id="GEO15006.1"/>
    </source>
</evidence>
<feature type="compositionally biased region" description="Basic and acidic residues" evidence="1">
    <location>
        <begin position="116"/>
        <end position="126"/>
    </location>
</feature>
<dbReference type="OrthoDB" id="8019639at2"/>
<protein>
    <submittedName>
        <fullName evidence="2">Uncharacterized protein</fullName>
    </submittedName>
</protein>
<proteinExistence type="predicted"/>
<accession>A0A512BSN3</accession>
<feature type="compositionally biased region" description="Basic and acidic residues" evidence="1">
    <location>
        <begin position="145"/>
        <end position="154"/>
    </location>
</feature>
<reference evidence="2 3" key="1">
    <citation type="submission" date="2019-07" db="EMBL/GenBank/DDBJ databases">
        <title>Whole genome shotgun sequence of Microvirga aerophila NBRC 106136.</title>
        <authorList>
            <person name="Hosoyama A."/>
            <person name="Uohara A."/>
            <person name="Ohji S."/>
            <person name="Ichikawa N."/>
        </authorList>
    </citation>
    <scope>NUCLEOTIDE SEQUENCE [LARGE SCALE GENOMIC DNA]</scope>
    <source>
        <strain evidence="2 3">NBRC 106136</strain>
    </source>
</reference>
<feature type="region of interest" description="Disordered" evidence="1">
    <location>
        <begin position="105"/>
        <end position="185"/>
    </location>
</feature>
<name>A0A512BSN3_9HYPH</name>
<dbReference type="EMBL" id="BJYU01000034">
    <property type="protein sequence ID" value="GEO15006.1"/>
    <property type="molecule type" value="Genomic_DNA"/>
</dbReference>
<feature type="region of interest" description="Disordered" evidence="1">
    <location>
        <begin position="223"/>
        <end position="261"/>
    </location>
</feature>
<dbReference type="AlphaFoldDB" id="A0A512BSN3"/>
<sequence>MIKIFTILGASALALGVMAERAEAKKVFYEINGKRYSYETSDPEQIATARKRIDAANAADAARAKAEAERTANPLASVFGSPAQQEAIEAKARLDQLIAEQDKAAEAMRQRAAKAAKTEQPKKQAEDQNPTSTEEKAVSSAPQAPKDEPTKDAPAKTASADDATDPAPSQASQKPVVKSLSFDGESGIKTVIMTDGSIHEEPFDTNILSSLADQSGRSSLTAYLNGFRKSSPGDTTGSTTPIAPPAAPRQEASPAPAKPRE</sequence>